<dbReference type="SUPFAM" id="SSF56935">
    <property type="entry name" value="Porins"/>
    <property type="match status" value="1"/>
</dbReference>
<evidence type="ECO:0000256" key="3">
    <source>
        <dbReference type="ARBA" id="ARBA00023237"/>
    </source>
</evidence>
<dbReference type="Gene3D" id="2.60.40.1120">
    <property type="entry name" value="Carboxypeptidase-like, regulatory domain"/>
    <property type="match status" value="1"/>
</dbReference>
<keyword evidence="6" id="KW-1185">Reference proteome</keyword>
<keyword evidence="2" id="KW-0472">Membrane</keyword>
<dbReference type="EMBL" id="BMIB01000001">
    <property type="protein sequence ID" value="GGH58944.1"/>
    <property type="molecule type" value="Genomic_DNA"/>
</dbReference>
<proteinExistence type="predicted"/>
<dbReference type="PANTHER" id="PTHR40980:SF4">
    <property type="entry name" value="TONB-DEPENDENT RECEPTOR-LIKE BETA-BARREL DOMAIN-CONTAINING PROTEIN"/>
    <property type="match status" value="1"/>
</dbReference>
<keyword evidence="3" id="KW-0998">Cell outer membrane</keyword>
<dbReference type="InterPro" id="IPR037066">
    <property type="entry name" value="Plug_dom_sf"/>
</dbReference>
<organism evidence="5 6">
    <name type="scientific">Filimonas zeae</name>
    <dbReference type="NCBI Taxonomy" id="1737353"/>
    <lineage>
        <taxon>Bacteria</taxon>
        <taxon>Pseudomonadati</taxon>
        <taxon>Bacteroidota</taxon>
        <taxon>Chitinophagia</taxon>
        <taxon>Chitinophagales</taxon>
        <taxon>Chitinophagaceae</taxon>
        <taxon>Filimonas</taxon>
    </lineage>
</organism>
<dbReference type="AlphaFoldDB" id="A0A917MR13"/>
<dbReference type="InterPro" id="IPR041700">
    <property type="entry name" value="OMP_b-brl_3"/>
</dbReference>
<comment type="subcellular location">
    <subcellularLocation>
        <location evidence="1">Cell outer membrane</location>
    </subcellularLocation>
</comment>
<dbReference type="InterPro" id="IPR008969">
    <property type="entry name" value="CarboxyPept-like_regulatory"/>
</dbReference>
<gene>
    <name evidence="5" type="ORF">GCM10011379_05170</name>
</gene>
<evidence type="ECO:0000259" key="4">
    <source>
        <dbReference type="Pfam" id="PF14905"/>
    </source>
</evidence>
<dbReference type="InterPro" id="IPR036942">
    <property type="entry name" value="Beta-barrel_TonB_sf"/>
</dbReference>
<evidence type="ECO:0000256" key="2">
    <source>
        <dbReference type="ARBA" id="ARBA00023136"/>
    </source>
</evidence>
<dbReference type="Gene3D" id="2.40.170.20">
    <property type="entry name" value="TonB-dependent receptor, beta-barrel domain"/>
    <property type="match status" value="1"/>
</dbReference>
<sequence>MTIEGKVVDENAQPVAFAAVRILKNTAVVSEKISAEDGSFKVSIDSTGYYGIQISHASYQAYQVYKQVTSSLTIEPVHLKKSEKQLEGVTVSTRKPMIIRKTDRISMDVANNALSAGKSSLELFQLAPGVFVNNGKISINGNPGTRVMVDGKRLQISGDDLTNYLSSLRAENIQSIEIIAHPPAEFDAEGSGGYINIVLKKQKSAGLNGSANAGYTQGRYAGTSEGLQLNFKDRDLSLFASYSHEQTKDFDDTWFSRPVGDNVHYQSTAKRVNSYTSNRVHVGGAYDISRKQYIALDYTGSFRDGGFSYNSNIAVTQPQTATNRYVQGSYPVSNTRRYHNVGVNYHLNTDTAGSGLTILSDYTQNETKTFSSAQSNFYDDKNQFLKDTLFRNATPSTAKVFTADGKYIKVLNATSALTLGAKLTHTNIYNSGTFESFSNSKWDNRNELNYIYDYQERIVAGYASYSARILKTTVQLGLRAEHTHTHGDLVSEGKLNERKYFNLFPTVFMKRGVGKGQSLSFYYGKRVSRPSYSDLNPYQSYADNYTIGMGNPYLNPSFIHSFEMGYTFKNKYTLSASYDRQKDLIAQYALQSDTDPLITIYTRRNFGKRSNAGISLYTPFALTKWWTWNNNIIVRRESVSMQDVEIAKTIFTMQAVQVFSLPKGFSFTVNATYYSNLIMGNFLFDPFLIVDAGIQKKLMKNKLILKSTVSDIGYGYQLNGNVYFSNTKVGRMEQKRQSRTFNLSAIYNFDLGKSFKARKIESSSLDEQNRLK</sequence>
<feature type="domain" description="Outer membrane protein beta-barrel" evidence="4">
    <location>
        <begin position="348"/>
        <end position="747"/>
    </location>
</feature>
<dbReference type="GO" id="GO:0009279">
    <property type="term" value="C:cell outer membrane"/>
    <property type="evidence" value="ECO:0007669"/>
    <property type="project" value="UniProtKB-SubCell"/>
</dbReference>
<evidence type="ECO:0000313" key="6">
    <source>
        <dbReference type="Proteomes" id="UP000627292"/>
    </source>
</evidence>
<evidence type="ECO:0000313" key="5">
    <source>
        <dbReference type="EMBL" id="GGH58944.1"/>
    </source>
</evidence>
<name>A0A917MR13_9BACT</name>
<reference evidence="5" key="1">
    <citation type="journal article" date="2014" name="Int. J. Syst. Evol. Microbiol.">
        <title>Complete genome sequence of Corynebacterium casei LMG S-19264T (=DSM 44701T), isolated from a smear-ripened cheese.</title>
        <authorList>
            <consortium name="US DOE Joint Genome Institute (JGI-PGF)"/>
            <person name="Walter F."/>
            <person name="Albersmeier A."/>
            <person name="Kalinowski J."/>
            <person name="Ruckert C."/>
        </authorList>
    </citation>
    <scope>NUCLEOTIDE SEQUENCE</scope>
    <source>
        <strain evidence="5">CGMCC 1.15290</strain>
    </source>
</reference>
<comment type="caution">
    <text evidence="5">The sequence shown here is derived from an EMBL/GenBank/DDBJ whole genome shotgun (WGS) entry which is preliminary data.</text>
</comment>
<protein>
    <submittedName>
        <fullName evidence="5">TonB-dependent receptor</fullName>
    </submittedName>
</protein>
<dbReference type="Proteomes" id="UP000627292">
    <property type="component" value="Unassembled WGS sequence"/>
</dbReference>
<dbReference type="PANTHER" id="PTHR40980">
    <property type="entry name" value="PLUG DOMAIN-CONTAINING PROTEIN"/>
    <property type="match status" value="1"/>
</dbReference>
<keyword evidence="5" id="KW-0675">Receptor</keyword>
<dbReference type="Pfam" id="PF14905">
    <property type="entry name" value="OMP_b-brl_3"/>
    <property type="match status" value="1"/>
</dbReference>
<reference evidence="5" key="2">
    <citation type="submission" date="2020-09" db="EMBL/GenBank/DDBJ databases">
        <authorList>
            <person name="Sun Q."/>
            <person name="Zhou Y."/>
        </authorList>
    </citation>
    <scope>NUCLEOTIDE SEQUENCE</scope>
    <source>
        <strain evidence="5">CGMCC 1.15290</strain>
    </source>
</reference>
<accession>A0A917MR13</accession>
<dbReference type="Gene3D" id="2.170.130.10">
    <property type="entry name" value="TonB-dependent receptor, plug domain"/>
    <property type="match status" value="1"/>
</dbReference>
<evidence type="ECO:0000256" key="1">
    <source>
        <dbReference type="ARBA" id="ARBA00004442"/>
    </source>
</evidence>
<dbReference type="SUPFAM" id="SSF49464">
    <property type="entry name" value="Carboxypeptidase regulatory domain-like"/>
    <property type="match status" value="1"/>
</dbReference>